<dbReference type="Proteomes" id="UP000229681">
    <property type="component" value="Unassembled WGS sequence"/>
</dbReference>
<reference evidence="1 2" key="1">
    <citation type="submission" date="2017-11" db="EMBL/GenBank/DDBJ databases">
        <title>Evolution of Phototrophy in the Chloroflexi Phylum Driven by Horizontal Gene Transfer.</title>
        <authorList>
            <person name="Ward L.M."/>
            <person name="Hemp J."/>
            <person name="Shih P.M."/>
            <person name="Mcglynn S.E."/>
            <person name="Fischer W."/>
        </authorList>
    </citation>
    <scope>NUCLEOTIDE SEQUENCE [LARGE SCALE GENOMIC DNA]</scope>
    <source>
        <strain evidence="1">JP3_13</strain>
    </source>
</reference>
<protein>
    <submittedName>
        <fullName evidence="1">NADP oxidoreductase</fullName>
    </submittedName>
</protein>
<evidence type="ECO:0000313" key="1">
    <source>
        <dbReference type="EMBL" id="PJF33707.1"/>
    </source>
</evidence>
<dbReference type="AlphaFoldDB" id="A0A2M8P824"/>
<gene>
    <name evidence="1" type="ORF">CUN49_17935</name>
</gene>
<organism evidence="1 2">
    <name type="scientific">Candidatus Thermofonsia Clade 1 bacterium</name>
    <dbReference type="NCBI Taxonomy" id="2364210"/>
    <lineage>
        <taxon>Bacteria</taxon>
        <taxon>Bacillati</taxon>
        <taxon>Chloroflexota</taxon>
        <taxon>Candidatus Thermofontia</taxon>
        <taxon>Candidatus Thermofonsia Clade 1</taxon>
    </lineage>
</organism>
<feature type="non-terminal residue" evidence="1">
    <location>
        <position position="1"/>
    </location>
</feature>
<name>A0A2M8P824_9CHLR</name>
<dbReference type="InterPro" id="IPR036188">
    <property type="entry name" value="FAD/NAD-bd_sf"/>
</dbReference>
<dbReference type="EMBL" id="PGTM01000800">
    <property type="protein sequence ID" value="PJF33707.1"/>
    <property type="molecule type" value="Genomic_DNA"/>
</dbReference>
<dbReference type="Gene3D" id="3.50.50.60">
    <property type="entry name" value="FAD/NAD(P)-binding domain"/>
    <property type="match status" value="1"/>
</dbReference>
<comment type="caution">
    <text evidence="1">The sequence shown here is derived from an EMBL/GenBank/DDBJ whole genome shotgun (WGS) entry which is preliminary data.</text>
</comment>
<evidence type="ECO:0000313" key="2">
    <source>
        <dbReference type="Proteomes" id="UP000229681"/>
    </source>
</evidence>
<accession>A0A2M8P824</accession>
<dbReference type="SUPFAM" id="SSF51905">
    <property type="entry name" value="FAD/NAD(P)-binding domain"/>
    <property type="match status" value="1"/>
</dbReference>
<proteinExistence type="predicted"/>
<sequence length="116" mass="12987">TNPELKELGELADAEVVVSPEEAMLDPLSAEWLDKSGDSMAQKNVRLLQEYAARGRQGKRRQIYMHFLVSPVELIGTERVEAIRLVRNVLQPASDGSLRPKPTDETFTIPVGLVFR</sequence>
<feature type="non-terminal residue" evidence="1">
    <location>
        <position position="116"/>
    </location>
</feature>